<evidence type="ECO:0000256" key="6">
    <source>
        <dbReference type="ARBA" id="ARBA00022847"/>
    </source>
</evidence>
<keyword evidence="10 12" id="KW-0472">Membrane</keyword>
<feature type="transmembrane region" description="Helical" evidence="12">
    <location>
        <begin position="472"/>
        <end position="493"/>
    </location>
</feature>
<dbReference type="InterPro" id="IPR038377">
    <property type="entry name" value="Na/Glc_symporter_sf"/>
</dbReference>
<evidence type="ECO:0000256" key="10">
    <source>
        <dbReference type="ARBA" id="ARBA00023136"/>
    </source>
</evidence>
<organism evidence="13">
    <name type="scientific">marine metagenome</name>
    <dbReference type="NCBI Taxonomy" id="408172"/>
    <lineage>
        <taxon>unclassified sequences</taxon>
        <taxon>metagenomes</taxon>
        <taxon>ecological metagenomes</taxon>
    </lineage>
</organism>
<protein>
    <recommendedName>
        <fullName evidence="14">Sodium:proline symporter</fullName>
    </recommendedName>
</protein>
<keyword evidence="7 12" id="KW-1133">Transmembrane helix</keyword>
<evidence type="ECO:0000313" key="13">
    <source>
        <dbReference type="EMBL" id="SUZ60232.1"/>
    </source>
</evidence>
<feature type="transmembrane region" description="Helical" evidence="12">
    <location>
        <begin position="232"/>
        <end position="252"/>
    </location>
</feature>
<evidence type="ECO:0000256" key="3">
    <source>
        <dbReference type="ARBA" id="ARBA00022448"/>
    </source>
</evidence>
<evidence type="ECO:0000256" key="9">
    <source>
        <dbReference type="ARBA" id="ARBA00023065"/>
    </source>
</evidence>
<dbReference type="GO" id="GO:0006814">
    <property type="term" value="P:sodium ion transport"/>
    <property type="evidence" value="ECO:0007669"/>
    <property type="project" value="UniProtKB-KW"/>
</dbReference>
<dbReference type="PANTHER" id="PTHR48086:SF3">
    <property type="entry name" value="SODIUM_PROLINE SYMPORTER"/>
    <property type="match status" value="1"/>
</dbReference>
<feature type="transmembrane region" description="Helical" evidence="12">
    <location>
        <begin position="407"/>
        <end position="426"/>
    </location>
</feature>
<gene>
    <name evidence="13" type="ORF">METZ01_LOCUS13086</name>
</gene>
<evidence type="ECO:0008006" key="14">
    <source>
        <dbReference type="Google" id="ProtNLM"/>
    </source>
</evidence>
<feature type="transmembrane region" description="Helical" evidence="12">
    <location>
        <begin position="12"/>
        <end position="30"/>
    </location>
</feature>
<reference evidence="13" key="1">
    <citation type="submission" date="2018-05" db="EMBL/GenBank/DDBJ databases">
        <authorList>
            <person name="Lanie J.A."/>
            <person name="Ng W.-L."/>
            <person name="Kazmierczak K.M."/>
            <person name="Andrzejewski T.M."/>
            <person name="Davidsen T.M."/>
            <person name="Wayne K.J."/>
            <person name="Tettelin H."/>
            <person name="Glass J.I."/>
            <person name="Rusch D."/>
            <person name="Podicherti R."/>
            <person name="Tsui H.-C.T."/>
            <person name="Winkler M.E."/>
        </authorList>
    </citation>
    <scope>NUCLEOTIDE SEQUENCE</scope>
</reference>
<feature type="transmembrane region" description="Helical" evidence="12">
    <location>
        <begin position="46"/>
        <end position="66"/>
    </location>
</feature>
<evidence type="ECO:0000256" key="11">
    <source>
        <dbReference type="ARBA" id="ARBA00023201"/>
    </source>
</evidence>
<dbReference type="EMBL" id="UINC01000729">
    <property type="protein sequence ID" value="SUZ60232.1"/>
    <property type="molecule type" value="Genomic_DNA"/>
</dbReference>
<comment type="subcellular location">
    <subcellularLocation>
        <location evidence="1">Cell membrane</location>
        <topology evidence="1">Multi-pass membrane protein</topology>
    </subcellularLocation>
</comment>
<feature type="transmembrane region" description="Helical" evidence="12">
    <location>
        <begin position="328"/>
        <end position="361"/>
    </location>
</feature>
<dbReference type="GO" id="GO:0005886">
    <property type="term" value="C:plasma membrane"/>
    <property type="evidence" value="ECO:0007669"/>
    <property type="project" value="UniProtKB-SubCell"/>
</dbReference>
<keyword evidence="9" id="KW-0406">Ion transport</keyword>
<accession>A0A381P019</accession>
<evidence type="ECO:0000256" key="7">
    <source>
        <dbReference type="ARBA" id="ARBA00022989"/>
    </source>
</evidence>
<keyword evidence="6" id="KW-0769">Symport</keyword>
<dbReference type="Gene3D" id="1.20.1730.10">
    <property type="entry name" value="Sodium/glucose cotransporter"/>
    <property type="match status" value="1"/>
</dbReference>
<dbReference type="PANTHER" id="PTHR48086">
    <property type="entry name" value="SODIUM/PROLINE SYMPORTER-RELATED"/>
    <property type="match status" value="1"/>
</dbReference>
<keyword evidence="4" id="KW-1003">Cell membrane</keyword>
<dbReference type="PROSITE" id="PS50283">
    <property type="entry name" value="NA_SOLUT_SYMP_3"/>
    <property type="match status" value="1"/>
</dbReference>
<keyword evidence="3" id="KW-0813">Transport</keyword>
<keyword evidence="5 12" id="KW-0812">Transmembrane</keyword>
<dbReference type="InterPro" id="IPR001734">
    <property type="entry name" value="Na/solute_symporter"/>
</dbReference>
<feature type="transmembrane region" description="Helical" evidence="12">
    <location>
        <begin position="156"/>
        <end position="181"/>
    </location>
</feature>
<feature type="transmembrane region" description="Helical" evidence="12">
    <location>
        <begin position="433"/>
        <end position="452"/>
    </location>
</feature>
<feature type="transmembrane region" description="Helical" evidence="12">
    <location>
        <begin position="86"/>
        <end position="103"/>
    </location>
</feature>
<evidence type="ECO:0000256" key="12">
    <source>
        <dbReference type="SAM" id="Phobius"/>
    </source>
</evidence>
<name>A0A381P019_9ZZZZ</name>
<dbReference type="InterPro" id="IPR050277">
    <property type="entry name" value="Sodium:Solute_Symporter"/>
</dbReference>
<dbReference type="GO" id="GO:0015293">
    <property type="term" value="F:symporter activity"/>
    <property type="evidence" value="ECO:0007669"/>
    <property type="project" value="UniProtKB-KW"/>
</dbReference>
<comment type="similarity">
    <text evidence="2">Belongs to the sodium:solute symporter (SSF) (TC 2.A.21) family.</text>
</comment>
<keyword evidence="11" id="KW-0739">Sodium transport</keyword>
<evidence type="ECO:0000256" key="5">
    <source>
        <dbReference type="ARBA" id="ARBA00022692"/>
    </source>
</evidence>
<evidence type="ECO:0000256" key="8">
    <source>
        <dbReference type="ARBA" id="ARBA00023053"/>
    </source>
</evidence>
<dbReference type="Pfam" id="PF00474">
    <property type="entry name" value="SSF"/>
    <property type="match status" value="1"/>
</dbReference>
<proteinExistence type="inferred from homology"/>
<feature type="transmembrane region" description="Helical" evidence="12">
    <location>
        <begin position="123"/>
        <end position="144"/>
    </location>
</feature>
<sequence>MDSVIQTSPSFWVIIFGYFALVLGFGSFFARYNKTTQDFFFSGRRFSWWLITMSIVATGVGSHSFLKYSAKAYEHGFSSTMTYMNDWFFMPLFLFGWLPIVYYTKIRSIPDYFERRFNPGVRILATVAILGYMIGYIAIGFLTMGKTLEPLLGIDLYTIIFIVAIISGIYITFGGQTAVIFTDLAQGFILIFAGILVFILGINYVGGFDIFWGALSPEFKLPLANFNHPANFNFVGIFWQDGVAGSVGFLFMNQGLIMRFMACKSVNEGRKAAVFNVLVLLPISTVVVSNAGWIGKAISIVTPESWNTTTQLDHVFTQVAYLITGSEVVFAFVIAAVAAALMSTVDTLINAVAAVVINDIYRPIVKDKDDKHYLKVAMIVSAGATAVGALSTIFFNNFPTLYEAHGFFHSTMTPPLVVAIFLGIFWKRYSTPAAIATFLGGAILMWIGSKYPQIFISPFDHGIEFNPDRPYSYIRALYNTLVCAGSGVIVGLLTTPPSEEKMEGLTVWSLDKAREFFKGSAPNDRPGKSLLAKWIVKDCEEGEVRFSIGDMETMGADVGDLVYLADERKWLGGLKSVHSVYGEPHKEDGVVYITQFDVERGLFDEKRKLMAEKEL</sequence>
<evidence type="ECO:0000256" key="1">
    <source>
        <dbReference type="ARBA" id="ARBA00004651"/>
    </source>
</evidence>
<dbReference type="NCBIfam" id="TIGR00813">
    <property type="entry name" value="sss"/>
    <property type="match status" value="1"/>
</dbReference>
<dbReference type="CDD" id="cd10322">
    <property type="entry name" value="SLC5sbd"/>
    <property type="match status" value="1"/>
</dbReference>
<evidence type="ECO:0000256" key="2">
    <source>
        <dbReference type="ARBA" id="ARBA00006434"/>
    </source>
</evidence>
<feature type="transmembrane region" description="Helical" evidence="12">
    <location>
        <begin position="273"/>
        <end position="294"/>
    </location>
</feature>
<feature type="transmembrane region" description="Helical" evidence="12">
    <location>
        <begin position="373"/>
        <end position="395"/>
    </location>
</feature>
<keyword evidence="8" id="KW-0915">Sodium</keyword>
<evidence type="ECO:0000256" key="4">
    <source>
        <dbReference type="ARBA" id="ARBA00022475"/>
    </source>
</evidence>
<dbReference type="AlphaFoldDB" id="A0A381P019"/>
<feature type="transmembrane region" description="Helical" evidence="12">
    <location>
        <begin position="188"/>
        <end position="212"/>
    </location>
</feature>